<evidence type="ECO:0000256" key="4">
    <source>
        <dbReference type="ARBA" id="ARBA00023136"/>
    </source>
</evidence>
<sequence length="186" mass="20346">MKIKRLLSTTINILLFAVLCLMIMIVVISKASGGEPSLFGNEFKIVLSGSMEPTFKTGSVIAVKPEINTADLKANDVITFLRDERTLVTHRIVEVIETGAGNLFKTQGDSNAYADAELVLDQNVVAQYTGFTIPYLGYMMNFANSQLGIVLLLILPGVLLLGYAILSIYQGFKILDKEAKKISESH</sequence>
<evidence type="ECO:0000256" key="2">
    <source>
        <dbReference type="ARBA" id="ARBA00022692"/>
    </source>
</evidence>
<evidence type="ECO:0000313" key="8">
    <source>
        <dbReference type="Proteomes" id="UP001235840"/>
    </source>
</evidence>
<dbReference type="NCBIfam" id="TIGR02228">
    <property type="entry name" value="sigpep_I_arch"/>
    <property type="match status" value="1"/>
</dbReference>
<dbReference type="SUPFAM" id="SSF51306">
    <property type="entry name" value="LexA/Signal peptidase"/>
    <property type="match status" value="1"/>
</dbReference>
<evidence type="ECO:0000256" key="6">
    <source>
        <dbReference type="SAM" id="Phobius"/>
    </source>
</evidence>
<organism evidence="7 8">
    <name type="scientific">Caldalkalibacillus horti</name>
    <dbReference type="NCBI Taxonomy" id="77523"/>
    <lineage>
        <taxon>Bacteria</taxon>
        <taxon>Bacillati</taxon>
        <taxon>Bacillota</taxon>
        <taxon>Bacilli</taxon>
        <taxon>Bacillales</taxon>
        <taxon>Bacillaceae</taxon>
        <taxon>Caldalkalibacillus</taxon>
    </lineage>
</organism>
<evidence type="ECO:0000256" key="5">
    <source>
        <dbReference type="NCBIfam" id="TIGR02228"/>
    </source>
</evidence>
<dbReference type="PANTHER" id="PTHR10806:SF6">
    <property type="entry name" value="SIGNAL PEPTIDASE COMPLEX CATALYTIC SUBUNIT SEC11"/>
    <property type="match status" value="1"/>
</dbReference>
<feature type="transmembrane region" description="Helical" evidence="6">
    <location>
        <begin position="147"/>
        <end position="172"/>
    </location>
</feature>
<comment type="subcellular location">
    <subcellularLocation>
        <location evidence="1">Membrane</location>
    </subcellularLocation>
</comment>
<name>A0ABT9W4J6_9BACI</name>
<gene>
    <name evidence="7" type="ORF">J2S11_003919</name>
</gene>
<dbReference type="EC" id="3.4.21.89" evidence="5"/>
<keyword evidence="3 6" id="KW-1133">Transmembrane helix</keyword>
<dbReference type="PRINTS" id="PR00728">
    <property type="entry name" value="SIGNALPTASE"/>
</dbReference>
<dbReference type="PANTHER" id="PTHR10806">
    <property type="entry name" value="SIGNAL PEPTIDASE COMPLEX CATALYTIC SUBUNIT SEC11"/>
    <property type="match status" value="1"/>
</dbReference>
<keyword evidence="4 6" id="KW-0472">Membrane</keyword>
<evidence type="ECO:0000256" key="3">
    <source>
        <dbReference type="ARBA" id="ARBA00022989"/>
    </source>
</evidence>
<keyword evidence="8" id="KW-1185">Reference proteome</keyword>
<reference evidence="7 8" key="1">
    <citation type="submission" date="2023-07" db="EMBL/GenBank/DDBJ databases">
        <title>Genomic Encyclopedia of Type Strains, Phase IV (KMG-IV): sequencing the most valuable type-strain genomes for metagenomic binning, comparative biology and taxonomic classification.</title>
        <authorList>
            <person name="Goeker M."/>
        </authorList>
    </citation>
    <scope>NUCLEOTIDE SEQUENCE [LARGE SCALE GENOMIC DNA]</scope>
    <source>
        <strain evidence="7 8">DSM 12751</strain>
    </source>
</reference>
<comment type="caution">
    <text evidence="7">The sequence shown here is derived from an EMBL/GenBank/DDBJ whole genome shotgun (WGS) entry which is preliminary data.</text>
</comment>
<keyword evidence="2 6" id="KW-0812">Transmembrane</keyword>
<dbReference type="EMBL" id="JAUSTY010000022">
    <property type="protein sequence ID" value="MDQ0167989.1"/>
    <property type="molecule type" value="Genomic_DNA"/>
</dbReference>
<protein>
    <recommendedName>
        <fullName evidence="5">Signal peptidase I</fullName>
        <ecNumber evidence="5">3.4.21.89</ecNumber>
    </recommendedName>
</protein>
<dbReference type="CDD" id="cd06530">
    <property type="entry name" value="S26_SPase_I"/>
    <property type="match status" value="1"/>
</dbReference>
<dbReference type="InterPro" id="IPR036286">
    <property type="entry name" value="LexA/Signal_pep-like_sf"/>
</dbReference>
<dbReference type="Proteomes" id="UP001235840">
    <property type="component" value="Unassembled WGS sequence"/>
</dbReference>
<dbReference type="RefSeq" id="WP_307397373.1">
    <property type="nucleotide sequence ID" value="NZ_BAAADK010000017.1"/>
</dbReference>
<keyword evidence="7" id="KW-0378">Hydrolase</keyword>
<dbReference type="NCBIfam" id="NF046067">
    <property type="entry name" value="SigPepSipWBacil"/>
    <property type="match status" value="1"/>
</dbReference>
<accession>A0ABT9W4J6</accession>
<dbReference type="GO" id="GO:0016787">
    <property type="term" value="F:hydrolase activity"/>
    <property type="evidence" value="ECO:0007669"/>
    <property type="project" value="UniProtKB-KW"/>
</dbReference>
<proteinExistence type="predicted"/>
<dbReference type="InterPro" id="IPR001733">
    <property type="entry name" value="Peptidase_S26B"/>
</dbReference>
<evidence type="ECO:0000313" key="7">
    <source>
        <dbReference type="EMBL" id="MDQ0167989.1"/>
    </source>
</evidence>
<evidence type="ECO:0000256" key="1">
    <source>
        <dbReference type="ARBA" id="ARBA00004370"/>
    </source>
</evidence>
<dbReference type="InterPro" id="IPR019533">
    <property type="entry name" value="Peptidase_S26"/>
</dbReference>
<feature type="transmembrane region" description="Helical" evidence="6">
    <location>
        <begin position="12"/>
        <end position="31"/>
    </location>
</feature>